<reference evidence="2" key="1">
    <citation type="submission" date="2022-11" db="UniProtKB">
        <authorList>
            <consortium name="WormBaseParasite"/>
        </authorList>
    </citation>
    <scope>IDENTIFICATION</scope>
</reference>
<protein>
    <submittedName>
        <fullName evidence="2">Uncharacterized protein</fullName>
    </submittedName>
</protein>
<sequence length="132" mass="13872">MAPPSSKKNSRLVSFGILRKNPNHEFHLSQYCGDSPSSPCFSATTAGNSTINPGPIGPGSITTSTGSGQINENHSSIPSSSSTGHFHHHLGVNIGHARRESFLYKADDRDLLATSSCRPVSRASSVASTDPP</sequence>
<name>A0AC34QK25_9BILA</name>
<organism evidence="1 2">
    <name type="scientific">Panagrolaimus sp. JU765</name>
    <dbReference type="NCBI Taxonomy" id="591449"/>
    <lineage>
        <taxon>Eukaryota</taxon>
        <taxon>Metazoa</taxon>
        <taxon>Ecdysozoa</taxon>
        <taxon>Nematoda</taxon>
        <taxon>Chromadorea</taxon>
        <taxon>Rhabditida</taxon>
        <taxon>Tylenchina</taxon>
        <taxon>Panagrolaimomorpha</taxon>
        <taxon>Panagrolaimoidea</taxon>
        <taxon>Panagrolaimidae</taxon>
        <taxon>Panagrolaimus</taxon>
    </lineage>
</organism>
<evidence type="ECO:0000313" key="1">
    <source>
        <dbReference type="Proteomes" id="UP000887576"/>
    </source>
</evidence>
<dbReference type="WBParaSite" id="JU765_v2.g16902.t1">
    <property type="protein sequence ID" value="JU765_v2.g16902.t1"/>
    <property type="gene ID" value="JU765_v2.g16902"/>
</dbReference>
<evidence type="ECO:0000313" key="2">
    <source>
        <dbReference type="WBParaSite" id="JU765_v2.g16902.t1"/>
    </source>
</evidence>
<accession>A0AC34QK25</accession>
<proteinExistence type="predicted"/>
<dbReference type="Proteomes" id="UP000887576">
    <property type="component" value="Unplaced"/>
</dbReference>